<dbReference type="RefSeq" id="WP_327230786.1">
    <property type="nucleotide sequence ID" value="NZ_FWFG01000099.1"/>
</dbReference>
<keyword evidence="4" id="KW-0788">Thiol protease</keyword>
<dbReference type="Gene3D" id="3.90.1720.10">
    <property type="entry name" value="endopeptidase domain like (from Nostoc punctiforme)"/>
    <property type="match status" value="1"/>
</dbReference>
<keyword evidence="3" id="KW-0378">Hydrolase</keyword>
<organism evidence="7 8">
    <name type="scientific">Brachybacterium nesterenkovii</name>
    <dbReference type="NCBI Taxonomy" id="47847"/>
    <lineage>
        <taxon>Bacteria</taxon>
        <taxon>Bacillati</taxon>
        <taxon>Actinomycetota</taxon>
        <taxon>Actinomycetes</taxon>
        <taxon>Micrococcales</taxon>
        <taxon>Dermabacteraceae</taxon>
        <taxon>Brachybacterium</taxon>
    </lineage>
</organism>
<dbReference type="InterPro" id="IPR006311">
    <property type="entry name" value="TAT_signal"/>
</dbReference>
<feature type="chain" id="PRO_5012371974" evidence="5">
    <location>
        <begin position="39"/>
        <end position="154"/>
    </location>
</feature>
<sequence>MSMFPTTASAPVNRRALFALGGVSLAGLAIGAAPEADAAVTGTVNRGGIVSTARGGIGVRYRRGGTSRSGWDCSGFTRWVYSQHGVNLPRTSSAQRRAGRVVSRSAAQPGDLVCWSGHVGIYAGGNHVIDAGNRRTNTSQRKIWGRPRFVRIGG</sequence>
<evidence type="ECO:0000256" key="4">
    <source>
        <dbReference type="ARBA" id="ARBA00022807"/>
    </source>
</evidence>
<dbReference type="AlphaFoldDB" id="A0A1X6X5Q0"/>
<dbReference type="SUPFAM" id="SSF54001">
    <property type="entry name" value="Cysteine proteinases"/>
    <property type="match status" value="1"/>
</dbReference>
<dbReference type="PANTHER" id="PTHR47053">
    <property type="entry name" value="MUREIN DD-ENDOPEPTIDASE MEPH-RELATED"/>
    <property type="match status" value="1"/>
</dbReference>
<dbReference type="InterPro" id="IPR051202">
    <property type="entry name" value="Peptidase_C40"/>
</dbReference>
<comment type="similarity">
    <text evidence="1">Belongs to the peptidase C40 family.</text>
</comment>
<dbReference type="GO" id="GO:0006508">
    <property type="term" value="P:proteolysis"/>
    <property type="evidence" value="ECO:0007669"/>
    <property type="project" value="UniProtKB-KW"/>
</dbReference>
<dbReference type="PANTHER" id="PTHR47053:SF1">
    <property type="entry name" value="MUREIN DD-ENDOPEPTIDASE MEPH-RELATED"/>
    <property type="match status" value="1"/>
</dbReference>
<evidence type="ECO:0000313" key="8">
    <source>
        <dbReference type="Proteomes" id="UP000195981"/>
    </source>
</evidence>
<accession>A0A1X6X5Q0</accession>
<feature type="domain" description="NlpC/P60" evidence="6">
    <location>
        <begin position="43"/>
        <end position="154"/>
    </location>
</feature>
<feature type="signal peptide" evidence="5">
    <location>
        <begin position="1"/>
        <end position="38"/>
    </location>
</feature>
<proteinExistence type="inferred from homology"/>
<gene>
    <name evidence="7" type="ORF">FM110_11185</name>
</gene>
<keyword evidence="8" id="KW-1185">Reference proteome</keyword>
<dbReference type="InterPro" id="IPR038765">
    <property type="entry name" value="Papain-like_cys_pep_sf"/>
</dbReference>
<name>A0A1X6X5Q0_9MICO</name>
<evidence type="ECO:0000259" key="6">
    <source>
        <dbReference type="PROSITE" id="PS51935"/>
    </source>
</evidence>
<dbReference type="PROSITE" id="PS51935">
    <property type="entry name" value="NLPC_P60"/>
    <property type="match status" value="1"/>
</dbReference>
<evidence type="ECO:0000256" key="3">
    <source>
        <dbReference type="ARBA" id="ARBA00022801"/>
    </source>
</evidence>
<keyword evidence="2" id="KW-0645">Protease</keyword>
<dbReference type="PROSITE" id="PS51318">
    <property type="entry name" value="TAT"/>
    <property type="match status" value="1"/>
</dbReference>
<evidence type="ECO:0000256" key="5">
    <source>
        <dbReference type="SAM" id="SignalP"/>
    </source>
</evidence>
<evidence type="ECO:0000256" key="2">
    <source>
        <dbReference type="ARBA" id="ARBA00022670"/>
    </source>
</evidence>
<dbReference type="Proteomes" id="UP000195981">
    <property type="component" value="Unassembled WGS sequence"/>
</dbReference>
<dbReference type="Pfam" id="PF00877">
    <property type="entry name" value="NLPC_P60"/>
    <property type="match status" value="1"/>
</dbReference>
<dbReference type="EMBL" id="FWFG01000099">
    <property type="protein sequence ID" value="SLM94377.1"/>
    <property type="molecule type" value="Genomic_DNA"/>
</dbReference>
<dbReference type="InterPro" id="IPR000064">
    <property type="entry name" value="NLP_P60_dom"/>
</dbReference>
<protein>
    <submittedName>
        <fullName evidence="7">NLP/P60 family protein</fullName>
    </submittedName>
</protein>
<evidence type="ECO:0000256" key="1">
    <source>
        <dbReference type="ARBA" id="ARBA00007074"/>
    </source>
</evidence>
<keyword evidence="5" id="KW-0732">Signal</keyword>
<dbReference type="GO" id="GO:0008234">
    <property type="term" value="F:cysteine-type peptidase activity"/>
    <property type="evidence" value="ECO:0007669"/>
    <property type="project" value="UniProtKB-KW"/>
</dbReference>
<evidence type="ECO:0000313" key="7">
    <source>
        <dbReference type="EMBL" id="SLM94377.1"/>
    </source>
</evidence>
<reference evidence="7 8" key="1">
    <citation type="submission" date="2017-02" db="EMBL/GenBank/DDBJ databases">
        <authorList>
            <person name="Peterson S.W."/>
        </authorList>
    </citation>
    <scope>NUCLEOTIDE SEQUENCE [LARGE SCALE GENOMIC DNA]</scope>
    <source>
        <strain evidence="7 8">CIP104813</strain>
    </source>
</reference>